<dbReference type="EMBL" id="SMFL01000010">
    <property type="protein sequence ID" value="TDE11951.1"/>
    <property type="molecule type" value="Genomic_DNA"/>
</dbReference>
<dbReference type="Pfam" id="PF01882">
    <property type="entry name" value="DUF58"/>
    <property type="match status" value="1"/>
</dbReference>
<feature type="transmembrane region" description="Helical" evidence="1">
    <location>
        <begin position="12"/>
        <end position="33"/>
    </location>
</feature>
<name>A0A4R5DJ23_9BACT</name>
<comment type="caution">
    <text evidence="3">The sequence shown here is derived from an EMBL/GenBank/DDBJ whole genome shotgun (WGS) entry which is preliminary data.</text>
</comment>
<sequence>MILLRFLRTLYFTKVFWIIWIFLVTGFVVGYVFPSVLAIFNILLIVFVLLFIGDTFALYRIKAGVFARRSVPDRLSNGDENPVTIYLESRYPFQVQVEVVDEIPHQFQRRDVLFNADLPAFSEKQIHYDLRPVKRGEYEFGHINVFTLTPLRLVKRRFQFEDPKVTAVYPSYLQMRQYALLAVANRLSEAGVKRIRKVGHSMEFDQVRSYVPGDDRRSVNWKASARRGEMMVNAYQDEKQQTVYCLIDKGRVMQSPFEGLTLLDYAINATLVMSNIALMKEDKAGLITFSDTNGQLVAADRRSGHLQKILEVLYRQKTRFLETDFERLAITVRHHVKQRSLLLLFTNFETLAALQRQLPYLRRLAKDHLLVVILFENTETKQLINTPAHDVEQVYLKTIAQRFYYQKKKITAELSRFGIQSILTSPQQLSVNTINKYLELKDRGAL</sequence>
<gene>
    <name evidence="3" type="ORF">E0F88_23130</name>
</gene>
<dbReference type="Proteomes" id="UP000294850">
    <property type="component" value="Unassembled WGS sequence"/>
</dbReference>
<dbReference type="PANTHER" id="PTHR33608:SF3">
    <property type="entry name" value="SLR2013 PROTEIN"/>
    <property type="match status" value="1"/>
</dbReference>
<feature type="domain" description="DUF58" evidence="2">
    <location>
        <begin position="206"/>
        <end position="377"/>
    </location>
</feature>
<dbReference type="AlphaFoldDB" id="A0A4R5DJ23"/>
<organism evidence="3 4">
    <name type="scientific">Dyadobacter psychrotolerans</name>
    <dbReference type="NCBI Taxonomy" id="2541721"/>
    <lineage>
        <taxon>Bacteria</taxon>
        <taxon>Pseudomonadati</taxon>
        <taxon>Bacteroidota</taxon>
        <taxon>Cytophagia</taxon>
        <taxon>Cytophagales</taxon>
        <taxon>Spirosomataceae</taxon>
        <taxon>Dyadobacter</taxon>
    </lineage>
</organism>
<evidence type="ECO:0000259" key="2">
    <source>
        <dbReference type="Pfam" id="PF01882"/>
    </source>
</evidence>
<evidence type="ECO:0000313" key="3">
    <source>
        <dbReference type="EMBL" id="TDE11951.1"/>
    </source>
</evidence>
<dbReference type="RefSeq" id="WP_131960661.1">
    <property type="nucleotide sequence ID" value="NZ_SMFL01000010.1"/>
</dbReference>
<feature type="transmembrane region" description="Helical" evidence="1">
    <location>
        <begin position="39"/>
        <end position="59"/>
    </location>
</feature>
<keyword evidence="4" id="KW-1185">Reference proteome</keyword>
<dbReference type="OrthoDB" id="845740at2"/>
<dbReference type="InterPro" id="IPR002881">
    <property type="entry name" value="DUF58"/>
</dbReference>
<reference evidence="3 4" key="1">
    <citation type="submission" date="2019-03" db="EMBL/GenBank/DDBJ databases">
        <title>Dyadobacter AR-3-6 sp. nov., isolated from arctic soil.</title>
        <authorList>
            <person name="Chaudhary D.K."/>
        </authorList>
    </citation>
    <scope>NUCLEOTIDE SEQUENCE [LARGE SCALE GENOMIC DNA]</scope>
    <source>
        <strain evidence="3 4">AR-3-6</strain>
    </source>
</reference>
<evidence type="ECO:0000313" key="4">
    <source>
        <dbReference type="Proteomes" id="UP000294850"/>
    </source>
</evidence>
<protein>
    <submittedName>
        <fullName evidence="3">DUF58 domain-containing protein</fullName>
    </submittedName>
</protein>
<keyword evidence="1" id="KW-0472">Membrane</keyword>
<keyword evidence="1" id="KW-1133">Transmembrane helix</keyword>
<accession>A0A4R5DJ23</accession>
<keyword evidence="1" id="KW-0812">Transmembrane</keyword>
<evidence type="ECO:0000256" key="1">
    <source>
        <dbReference type="SAM" id="Phobius"/>
    </source>
</evidence>
<proteinExistence type="predicted"/>
<dbReference type="PANTHER" id="PTHR33608">
    <property type="entry name" value="BLL2464 PROTEIN"/>
    <property type="match status" value="1"/>
</dbReference>